<dbReference type="SUPFAM" id="SSF47384">
    <property type="entry name" value="Homodimeric domain of signal transducing histidine kinase"/>
    <property type="match status" value="1"/>
</dbReference>
<dbReference type="InterPro" id="IPR011123">
    <property type="entry name" value="Y_Y_Y"/>
</dbReference>
<evidence type="ECO:0000256" key="7">
    <source>
        <dbReference type="PROSITE-ProRule" id="PRU00169"/>
    </source>
</evidence>
<gene>
    <name evidence="13" type="ORF">HW347_09430</name>
</gene>
<proteinExistence type="predicted"/>
<dbReference type="SUPFAM" id="SSF52172">
    <property type="entry name" value="CheY-like"/>
    <property type="match status" value="1"/>
</dbReference>
<dbReference type="CDD" id="cd17574">
    <property type="entry name" value="REC_OmpR"/>
    <property type="match status" value="1"/>
</dbReference>
<reference evidence="13 14" key="1">
    <citation type="submission" date="2020-06" db="EMBL/GenBank/DDBJ databases">
        <authorList>
            <person name="Isaeva M.P."/>
            <person name="Chernysheva N.Y."/>
        </authorList>
    </citation>
    <scope>NUCLEOTIDE SEQUENCE [LARGE SCALE GENOMIC DNA]</scope>
    <source>
        <strain evidence="13 14">KMM 6746</strain>
    </source>
</reference>
<dbReference type="PROSITE" id="PS50110">
    <property type="entry name" value="RESPONSE_REGULATORY"/>
    <property type="match status" value="1"/>
</dbReference>
<dbReference type="InterPro" id="IPR036890">
    <property type="entry name" value="HATPase_C_sf"/>
</dbReference>
<sequence>MKQVLLFLILLCSGVNCAAQNTNTYFHSLHIDDSRFNKRTNVIYEDYLGYLWLGTDSGLYRYDGHSLVENQYDVFDEKSIPNNSINSIIEDSYGNLWLGSESYLILYHRKTNSFKGFYKNNTTGILGKSKDGTIWVNLKNTGIVKVVPQGDIGKIEFHTQLNYKQNSKIWTNDKTINDFSEDLFGRNWFATPKGILALNTDDMLVETGFSKNVSFLTPLENNTLLAATDEGMFLLQYGKTDFQLKILETIDVFNKKNQTNTDFTSISADLGSGTIWASTQSGLYKGKKTNNSYVFTKITDGQKTDSTPYENRINSLIIDRYKNLWVATNKGIKKHIDRNSIFEYTTINNNLNNHFTQSLLKTNKNELLVTYNHVGLYSYDLKTNTNRLLTTANEDYSVVKEYYSQKEILFASGKTLLLSKNYSDHTKNVQFDTLKKYNYNIRDLVPLSKDEIWVGLWGGGISIVTPKQEKNAFKSKVISTLFGKNVSVMHLDRNQNMWIGTRGDGLFKVNLINEEIKVFNPSLRDGLSSNAILCLREDDKGNLWIGTRGGGLNFYDQAAQTIKSYGKNEGLVSTTVASIERDFSENLWLSTRDGISRFDIKKEKFVNFSIEDGVTESHFTFNSSAVGEDGKIYFGCPGGFFSVNAKNYKKESSVPNTIITNYTIFGDFDKSNTANKENHSKKYLNTTDSLKLAHNRNNIAFEFSTLEFTAPNKNEFAYILEGTNDFWHYTKASNRNANYNDLPPGSYTFKVKSSNSDGVWNDNPATFHFQISPPYWKSNMAFILYFLLLITSIYTTWLVIKRWYRLKKKLVAETVSREKDNEMNRMKMVFFTDISHELRTPLALILGTIEKVVKEKKFTLSPITSQRIYNNTLRMHRLINQLMDIRKFDEGKLKLQISKNNIVNDIEIIKNAFNDFAKIYDIDYQFVTEETKIVGWYDVDILEKILFNLLSNAFKYTPKKGIITVSLGLASGREKSHFSKKFRMGSYIKCSVRDNGIGIPQEDIEQIFDRYYQATKKYSNQIPGTGIGMELVQKLIERHHGTIQVESEENTFTEFTFYLPIHKNRYLKKERIDRGTPLTKNFIKNSEFQVIEEISSEFETKPKALQTSKPLILLVEDNEDLRSMVKDELKTDFNVIEACNGKEGYTTCLAQRPDLIICDILMPIEDGISMLQKLKDNPETKTIPIFMLTAKNSEETKIECLSLGADDYIEKPFSLEFVKWKVKNTFNTREDLKSKYSKIITPEPSEIEVDSNDEKFIRKLVTIIEKSIDDKHLNVEFLASEAGMSRANLYRKVQAINNDTPVNFIKRIRLKRAAQLLKNNKMYISEVAYMTGFNNQKYFSKCFRKEYEMSPTEYAKQFYEEANTTVNISNEQ</sequence>
<keyword evidence="6" id="KW-0804">Transcription</keyword>
<dbReference type="PROSITE" id="PS50109">
    <property type="entry name" value="HIS_KIN"/>
    <property type="match status" value="1"/>
</dbReference>
<dbReference type="CDD" id="cd00082">
    <property type="entry name" value="HisKA"/>
    <property type="match status" value="1"/>
</dbReference>
<dbReference type="Pfam" id="PF07495">
    <property type="entry name" value="Y_Y_Y"/>
    <property type="match status" value="1"/>
</dbReference>
<evidence type="ECO:0000256" key="9">
    <source>
        <dbReference type="SAM" id="SignalP"/>
    </source>
</evidence>
<dbReference type="Pfam" id="PF02518">
    <property type="entry name" value="HATPase_c"/>
    <property type="match status" value="1"/>
</dbReference>
<dbReference type="InterPro" id="IPR003594">
    <property type="entry name" value="HATPase_dom"/>
</dbReference>
<keyword evidence="4" id="KW-0805">Transcription regulation</keyword>
<dbReference type="InterPro" id="IPR003661">
    <property type="entry name" value="HisK_dim/P_dom"/>
</dbReference>
<dbReference type="Pfam" id="PF07494">
    <property type="entry name" value="Reg_prop"/>
    <property type="match status" value="2"/>
</dbReference>
<keyword evidence="8" id="KW-1133">Transmembrane helix</keyword>
<feature type="signal peptide" evidence="9">
    <location>
        <begin position="1"/>
        <end position="18"/>
    </location>
</feature>
<evidence type="ECO:0000259" key="11">
    <source>
        <dbReference type="PROSITE" id="PS50109"/>
    </source>
</evidence>
<dbReference type="InterPro" id="IPR015943">
    <property type="entry name" value="WD40/YVTN_repeat-like_dom_sf"/>
</dbReference>
<dbReference type="Pfam" id="PF00072">
    <property type="entry name" value="Response_reg"/>
    <property type="match status" value="1"/>
</dbReference>
<dbReference type="CDD" id="cd00075">
    <property type="entry name" value="HATPase"/>
    <property type="match status" value="1"/>
</dbReference>
<dbReference type="SUPFAM" id="SSF46689">
    <property type="entry name" value="Homeodomain-like"/>
    <property type="match status" value="1"/>
</dbReference>
<evidence type="ECO:0000313" key="13">
    <source>
        <dbReference type="EMBL" id="MBT2161487.1"/>
    </source>
</evidence>
<dbReference type="PANTHER" id="PTHR43547:SF2">
    <property type="entry name" value="HYBRID SIGNAL TRANSDUCTION HISTIDINE KINASE C"/>
    <property type="match status" value="1"/>
</dbReference>
<dbReference type="InterPro" id="IPR011110">
    <property type="entry name" value="Reg_prop"/>
</dbReference>
<evidence type="ECO:0000256" key="2">
    <source>
        <dbReference type="ARBA" id="ARBA00012438"/>
    </source>
</evidence>
<dbReference type="PRINTS" id="PR00344">
    <property type="entry name" value="BCTRLSENSOR"/>
</dbReference>
<dbReference type="SMART" id="SM00448">
    <property type="entry name" value="REC"/>
    <property type="match status" value="1"/>
</dbReference>
<feature type="domain" description="HTH araC/xylS-type" evidence="10">
    <location>
        <begin position="1258"/>
        <end position="1357"/>
    </location>
</feature>
<dbReference type="Proteomes" id="UP000740413">
    <property type="component" value="Unassembled WGS sequence"/>
</dbReference>
<dbReference type="SUPFAM" id="SSF63829">
    <property type="entry name" value="Calcium-dependent phosphotriesterase"/>
    <property type="match status" value="3"/>
</dbReference>
<dbReference type="RefSeq" id="WP_214611652.1">
    <property type="nucleotide sequence ID" value="NZ_JACATN010000003.1"/>
</dbReference>
<evidence type="ECO:0000256" key="5">
    <source>
        <dbReference type="ARBA" id="ARBA00023125"/>
    </source>
</evidence>
<dbReference type="PANTHER" id="PTHR43547">
    <property type="entry name" value="TWO-COMPONENT HISTIDINE KINASE"/>
    <property type="match status" value="1"/>
</dbReference>
<dbReference type="Gene3D" id="2.60.40.10">
    <property type="entry name" value="Immunoglobulins"/>
    <property type="match status" value="1"/>
</dbReference>
<evidence type="ECO:0000256" key="8">
    <source>
        <dbReference type="SAM" id="Phobius"/>
    </source>
</evidence>
<evidence type="ECO:0000256" key="6">
    <source>
        <dbReference type="ARBA" id="ARBA00023163"/>
    </source>
</evidence>
<feature type="transmembrane region" description="Helical" evidence="8">
    <location>
        <begin position="780"/>
        <end position="800"/>
    </location>
</feature>
<dbReference type="SUPFAM" id="SSF55874">
    <property type="entry name" value="ATPase domain of HSP90 chaperone/DNA topoisomerase II/histidine kinase"/>
    <property type="match status" value="1"/>
</dbReference>
<feature type="domain" description="Response regulatory" evidence="12">
    <location>
        <begin position="1111"/>
        <end position="1226"/>
    </location>
</feature>
<evidence type="ECO:0000256" key="1">
    <source>
        <dbReference type="ARBA" id="ARBA00000085"/>
    </source>
</evidence>
<dbReference type="SMART" id="SM00388">
    <property type="entry name" value="HisKA"/>
    <property type="match status" value="1"/>
</dbReference>
<evidence type="ECO:0000313" key="14">
    <source>
        <dbReference type="Proteomes" id="UP000740413"/>
    </source>
</evidence>
<dbReference type="Pfam" id="PF12833">
    <property type="entry name" value="HTH_18"/>
    <property type="match status" value="1"/>
</dbReference>
<dbReference type="Gene3D" id="2.130.10.10">
    <property type="entry name" value="YVTN repeat-like/Quinoprotein amine dehydrogenase"/>
    <property type="match status" value="2"/>
</dbReference>
<dbReference type="Gene3D" id="1.10.287.130">
    <property type="match status" value="1"/>
</dbReference>
<dbReference type="Gene3D" id="1.10.10.60">
    <property type="entry name" value="Homeodomain-like"/>
    <property type="match status" value="1"/>
</dbReference>
<name>A0ABS5WDQ0_9FLAO</name>
<feature type="modified residue" description="4-aspartylphosphate" evidence="7">
    <location>
        <position position="1159"/>
    </location>
</feature>
<feature type="chain" id="PRO_5046622150" description="histidine kinase" evidence="9">
    <location>
        <begin position="19"/>
        <end position="1372"/>
    </location>
</feature>
<feature type="domain" description="Histidine kinase" evidence="11">
    <location>
        <begin position="833"/>
        <end position="1063"/>
    </location>
</feature>
<keyword evidence="14" id="KW-1185">Reference proteome</keyword>
<dbReference type="Pfam" id="PF00512">
    <property type="entry name" value="HisKA"/>
    <property type="match status" value="1"/>
</dbReference>
<keyword evidence="9" id="KW-0732">Signal</keyword>
<accession>A0ABS5WDQ0</accession>
<dbReference type="SMART" id="SM00342">
    <property type="entry name" value="HTH_ARAC"/>
    <property type="match status" value="1"/>
</dbReference>
<dbReference type="InterPro" id="IPR009057">
    <property type="entry name" value="Homeodomain-like_sf"/>
</dbReference>
<keyword evidence="8" id="KW-0812">Transmembrane</keyword>
<keyword evidence="5" id="KW-0238">DNA-binding</keyword>
<dbReference type="PROSITE" id="PS00041">
    <property type="entry name" value="HTH_ARAC_FAMILY_1"/>
    <property type="match status" value="2"/>
</dbReference>
<evidence type="ECO:0000259" key="10">
    <source>
        <dbReference type="PROSITE" id="PS01124"/>
    </source>
</evidence>
<organism evidence="13 14">
    <name type="scientific">Zobellia barbeyronii</name>
    <dbReference type="NCBI Taxonomy" id="2748009"/>
    <lineage>
        <taxon>Bacteria</taxon>
        <taxon>Pseudomonadati</taxon>
        <taxon>Bacteroidota</taxon>
        <taxon>Flavobacteriia</taxon>
        <taxon>Flavobacteriales</taxon>
        <taxon>Flavobacteriaceae</taxon>
        <taxon>Zobellia</taxon>
    </lineage>
</organism>
<comment type="catalytic activity">
    <reaction evidence="1">
        <text>ATP + protein L-histidine = ADP + protein N-phospho-L-histidine.</text>
        <dbReference type="EC" id="2.7.13.3"/>
    </reaction>
</comment>
<dbReference type="InterPro" id="IPR005467">
    <property type="entry name" value="His_kinase_dom"/>
</dbReference>
<keyword evidence="8" id="KW-0472">Membrane</keyword>
<dbReference type="InterPro" id="IPR011006">
    <property type="entry name" value="CheY-like_superfamily"/>
</dbReference>
<evidence type="ECO:0000256" key="3">
    <source>
        <dbReference type="ARBA" id="ARBA00022553"/>
    </source>
</evidence>
<reference evidence="14" key="2">
    <citation type="submission" date="2023-07" db="EMBL/GenBank/DDBJ databases">
        <title>Zobellia barbeyronii sp. nov., a new marine flavobacterium, isolated from green and red algae.</title>
        <authorList>
            <person name="Nedashkovskaya O.I."/>
            <person name="Otstavnykh N."/>
            <person name="Zhukova N."/>
            <person name="Guzev K."/>
            <person name="Chausova V."/>
            <person name="Tekutyeva L."/>
            <person name="Mikhailov V."/>
            <person name="Isaeva M."/>
        </authorList>
    </citation>
    <scope>NUCLEOTIDE SEQUENCE [LARGE SCALE GENOMIC DNA]</scope>
    <source>
        <strain evidence="14">KMM 6746</strain>
    </source>
</reference>
<evidence type="ECO:0000259" key="12">
    <source>
        <dbReference type="PROSITE" id="PS50110"/>
    </source>
</evidence>
<dbReference type="InterPro" id="IPR013783">
    <property type="entry name" value="Ig-like_fold"/>
</dbReference>
<protein>
    <recommendedName>
        <fullName evidence="2">histidine kinase</fullName>
        <ecNumber evidence="2">2.7.13.3</ecNumber>
    </recommendedName>
</protein>
<dbReference type="InterPro" id="IPR036097">
    <property type="entry name" value="HisK_dim/P_sf"/>
</dbReference>
<dbReference type="Gene3D" id="3.40.50.2300">
    <property type="match status" value="1"/>
</dbReference>
<dbReference type="InterPro" id="IPR018060">
    <property type="entry name" value="HTH_AraC"/>
</dbReference>
<dbReference type="InterPro" id="IPR018062">
    <property type="entry name" value="HTH_AraC-typ_CS"/>
</dbReference>
<dbReference type="EC" id="2.7.13.3" evidence="2"/>
<comment type="caution">
    <text evidence="13">The sequence shown here is derived from an EMBL/GenBank/DDBJ whole genome shotgun (WGS) entry which is preliminary data.</text>
</comment>
<dbReference type="InterPro" id="IPR001789">
    <property type="entry name" value="Sig_transdc_resp-reg_receiver"/>
</dbReference>
<dbReference type="InterPro" id="IPR004358">
    <property type="entry name" value="Sig_transdc_His_kin-like_C"/>
</dbReference>
<keyword evidence="3 7" id="KW-0597">Phosphoprotein</keyword>
<evidence type="ECO:0000256" key="4">
    <source>
        <dbReference type="ARBA" id="ARBA00023015"/>
    </source>
</evidence>
<dbReference type="SMART" id="SM00387">
    <property type="entry name" value="HATPase_c"/>
    <property type="match status" value="1"/>
</dbReference>
<dbReference type="Gene3D" id="3.30.565.10">
    <property type="entry name" value="Histidine kinase-like ATPase, C-terminal domain"/>
    <property type="match status" value="1"/>
</dbReference>
<dbReference type="EMBL" id="JACATN010000003">
    <property type="protein sequence ID" value="MBT2161487.1"/>
    <property type="molecule type" value="Genomic_DNA"/>
</dbReference>
<dbReference type="PROSITE" id="PS01124">
    <property type="entry name" value="HTH_ARAC_FAMILY_2"/>
    <property type="match status" value="1"/>
</dbReference>